<dbReference type="GO" id="GO:0003677">
    <property type="term" value="F:DNA binding"/>
    <property type="evidence" value="ECO:0007669"/>
    <property type="project" value="UniProtKB-KW"/>
</dbReference>
<organism evidence="5 6">
    <name type="scientific">Sinomicrobium pectinilyticum</name>
    <dbReference type="NCBI Taxonomy" id="1084421"/>
    <lineage>
        <taxon>Bacteria</taxon>
        <taxon>Pseudomonadati</taxon>
        <taxon>Bacteroidota</taxon>
        <taxon>Flavobacteriia</taxon>
        <taxon>Flavobacteriales</taxon>
        <taxon>Flavobacteriaceae</taxon>
        <taxon>Sinomicrobium</taxon>
    </lineage>
</organism>
<dbReference type="AlphaFoldDB" id="A0A3N0E602"/>
<protein>
    <submittedName>
        <fullName evidence="5">Site-specific integrase</fullName>
    </submittedName>
</protein>
<dbReference type="OrthoDB" id="1098628at2"/>
<dbReference type="InterPro" id="IPR025269">
    <property type="entry name" value="SAM-like_dom"/>
</dbReference>
<keyword evidence="6" id="KW-1185">Reference proteome</keyword>
<dbReference type="InterPro" id="IPR035386">
    <property type="entry name" value="Arm-DNA-bind_5"/>
</dbReference>
<evidence type="ECO:0000313" key="5">
    <source>
        <dbReference type="EMBL" id="RNL83264.1"/>
    </source>
</evidence>
<dbReference type="SUPFAM" id="SSF56349">
    <property type="entry name" value="DNA breaking-rejoining enzymes"/>
    <property type="match status" value="1"/>
</dbReference>
<dbReference type="InterPro" id="IPR010998">
    <property type="entry name" value="Integrase_recombinase_N"/>
</dbReference>
<dbReference type="Gene3D" id="1.10.443.10">
    <property type="entry name" value="Intergrase catalytic core"/>
    <property type="match status" value="1"/>
</dbReference>
<name>A0A3N0E602_SINP1</name>
<dbReference type="Gene3D" id="1.10.150.130">
    <property type="match status" value="1"/>
</dbReference>
<comment type="caution">
    <text evidence="5">The sequence shown here is derived from an EMBL/GenBank/DDBJ whole genome shotgun (WGS) entry which is preliminary data.</text>
</comment>
<dbReference type="InterPro" id="IPR011010">
    <property type="entry name" value="DNA_brk_join_enz"/>
</dbReference>
<feature type="domain" description="Tyr recombinase" evidence="4">
    <location>
        <begin position="221"/>
        <end position="393"/>
    </location>
</feature>
<dbReference type="EMBL" id="RJTM01000106">
    <property type="protein sequence ID" value="RNL83264.1"/>
    <property type="molecule type" value="Genomic_DNA"/>
</dbReference>
<dbReference type="Pfam" id="PF17293">
    <property type="entry name" value="Arm-DNA-bind_5"/>
    <property type="match status" value="1"/>
</dbReference>
<dbReference type="Pfam" id="PF00589">
    <property type="entry name" value="Phage_integrase"/>
    <property type="match status" value="1"/>
</dbReference>
<dbReference type="InterPro" id="IPR050090">
    <property type="entry name" value="Tyrosine_recombinase_XerCD"/>
</dbReference>
<evidence type="ECO:0000256" key="3">
    <source>
        <dbReference type="ARBA" id="ARBA00023172"/>
    </source>
</evidence>
<dbReference type="Pfam" id="PF13102">
    <property type="entry name" value="Phage_int_SAM_5"/>
    <property type="match status" value="1"/>
</dbReference>
<gene>
    <name evidence="5" type="ORF">ED312_15385</name>
</gene>
<evidence type="ECO:0000256" key="2">
    <source>
        <dbReference type="ARBA" id="ARBA00023125"/>
    </source>
</evidence>
<proteinExistence type="inferred from homology"/>
<evidence type="ECO:0000259" key="4">
    <source>
        <dbReference type="PROSITE" id="PS51898"/>
    </source>
</evidence>
<accession>A0A3N0E602</accession>
<dbReference type="Proteomes" id="UP000267469">
    <property type="component" value="Unassembled WGS sequence"/>
</dbReference>
<dbReference type="PANTHER" id="PTHR30349:SF64">
    <property type="entry name" value="PROPHAGE INTEGRASE INTD-RELATED"/>
    <property type="match status" value="1"/>
</dbReference>
<dbReference type="GO" id="GO:0015074">
    <property type="term" value="P:DNA integration"/>
    <property type="evidence" value="ECO:0007669"/>
    <property type="project" value="InterPro"/>
</dbReference>
<reference evidence="5 6" key="1">
    <citation type="submission" date="2018-10" db="EMBL/GenBank/DDBJ databases">
        <title>Sinomicrobium pectinilyticum sp. nov., a pectinase-producing bacterium isolated from alkaline and saline soil, and emended description of the genus Sinomicrobium.</title>
        <authorList>
            <person name="Cheng B."/>
            <person name="Li C."/>
            <person name="Lai Q."/>
            <person name="Du M."/>
            <person name="Shao Z."/>
            <person name="Xu P."/>
            <person name="Yang C."/>
        </authorList>
    </citation>
    <scope>NUCLEOTIDE SEQUENCE [LARGE SCALE GENOMIC DNA]</scope>
    <source>
        <strain evidence="5 6">5DNS001</strain>
    </source>
</reference>
<comment type="similarity">
    <text evidence="1">Belongs to the 'phage' integrase family.</text>
</comment>
<sequence>MKINKLSILFLLDKTKMNKQGKCPVRCRMTYFGKRKLFSTGLFINPDHWHSKYQQAHPPNKENDFINAQLSLIKQQINQAFLLLQYQGESFTVDDIYRKFKGEPESKEKAVLEVFEEHNQRVKKLVGKDYVMATFWKLRQAKELLASYIKFEYKKDDYAFKDLDLGFIKEYEFYLKSEKNLAQATVYKAIQRFRKIIKIAIAKRYLDKDPFILYEVKRPKKQVVYLTPEELKKLEKHNFSQRRLQEVKDMFVFCCYTGLAYQEMADLEPKHIVKGFDGKLWIYISRKKTNRVVSIPLLPPAIRIIEQYKGGSKVLPVISNQKFNSYLKEIADVVGIEKKLTHHIARKTFASTVLLYNNVPMEIVSELLGHSSIKITQEHYGKVVQKKVSEEMKRLSRNFKKQHLKSKKK</sequence>
<keyword evidence="3" id="KW-0233">DNA recombination</keyword>
<dbReference type="InterPro" id="IPR002104">
    <property type="entry name" value="Integrase_catalytic"/>
</dbReference>
<dbReference type="PROSITE" id="PS51898">
    <property type="entry name" value="TYR_RECOMBINASE"/>
    <property type="match status" value="1"/>
</dbReference>
<evidence type="ECO:0000313" key="6">
    <source>
        <dbReference type="Proteomes" id="UP000267469"/>
    </source>
</evidence>
<evidence type="ECO:0000256" key="1">
    <source>
        <dbReference type="ARBA" id="ARBA00008857"/>
    </source>
</evidence>
<dbReference type="GO" id="GO:0006310">
    <property type="term" value="P:DNA recombination"/>
    <property type="evidence" value="ECO:0007669"/>
    <property type="project" value="UniProtKB-KW"/>
</dbReference>
<keyword evidence="2" id="KW-0238">DNA-binding</keyword>
<dbReference type="InterPro" id="IPR013762">
    <property type="entry name" value="Integrase-like_cat_sf"/>
</dbReference>
<dbReference type="CDD" id="cd01185">
    <property type="entry name" value="INTN1_C_like"/>
    <property type="match status" value="1"/>
</dbReference>
<dbReference type="RefSeq" id="WP_123216910.1">
    <property type="nucleotide sequence ID" value="NZ_RJTM01000106.1"/>
</dbReference>
<dbReference type="PANTHER" id="PTHR30349">
    <property type="entry name" value="PHAGE INTEGRASE-RELATED"/>
    <property type="match status" value="1"/>
</dbReference>